<evidence type="ECO:0000256" key="10">
    <source>
        <dbReference type="ARBA" id="ARBA00023002"/>
    </source>
</evidence>
<keyword evidence="10 14" id="KW-0560">Oxidoreductase</keyword>
<dbReference type="InterPro" id="IPR002734">
    <property type="entry name" value="RibDG_C"/>
</dbReference>
<dbReference type="Gene3D" id="3.40.140.10">
    <property type="entry name" value="Cytidine Deaminase, domain 2"/>
    <property type="match status" value="1"/>
</dbReference>
<organism evidence="17 18">
    <name type="scientific">Microbacterium yannicii</name>
    <dbReference type="NCBI Taxonomy" id="671622"/>
    <lineage>
        <taxon>Bacteria</taxon>
        <taxon>Bacillati</taxon>
        <taxon>Actinomycetota</taxon>
        <taxon>Actinomycetes</taxon>
        <taxon>Micrococcales</taxon>
        <taxon>Microbacteriaceae</taxon>
        <taxon>Microbacterium</taxon>
    </lineage>
</organism>
<evidence type="ECO:0000256" key="6">
    <source>
        <dbReference type="ARBA" id="ARBA00022619"/>
    </source>
</evidence>
<dbReference type="EMBL" id="BAABKZ010000002">
    <property type="protein sequence ID" value="GAA5095347.1"/>
    <property type="molecule type" value="Genomic_DNA"/>
</dbReference>
<evidence type="ECO:0000256" key="11">
    <source>
        <dbReference type="ARBA" id="ARBA00023268"/>
    </source>
</evidence>
<feature type="region of interest" description="Disordered" evidence="15">
    <location>
        <begin position="345"/>
        <end position="365"/>
    </location>
</feature>
<sequence>MASTAEHDAMRRALANALRGPRGVNPQVGAVLLSPGGEIIAEGWHRGAGTPHAEVDALSQLAPGAARGATAVVTLEPCNHTGRTGPCSEALIAAGVSRVVYAIADPGDHSSGGATRLRAAGVEVEAGLLADEATALLDSWLTVQRLGRPHVTVKWAQSLDGRAAASDGTSQWITGSAARADVHRRRAEADAIVAGTGTVLADDPALTARADDGSLLPHQPLPVVLGTRPVPDEAALRRHPREFLQYPGNRSAGGLAAALDDLRRRGVQRVFVEGGPAVAASFVREQLADELLVYVAPVLLGGDRLALDDIGVTTIGDAKRLAVASVTPLGDDLLLVAHPTTPPAAVHAAHRAGGHVGRSSSEGDE</sequence>
<dbReference type="EC" id="1.1.1.193" evidence="14"/>
<dbReference type="InterPro" id="IPR016193">
    <property type="entry name" value="Cytidine_deaminase-like"/>
</dbReference>
<feature type="domain" description="CMP/dCMP-type deaminase" evidence="16">
    <location>
        <begin position="4"/>
        <end position="125"/>
    </location>
</feature>
<accession>A0ABP9MIY0</accession>
<reference evidence="18" key="1">
    <citation type="journal article" date="2019" name="Int. J. Syst. Evol. Microbiol.">
        <title>The Global Catalogue of Microorganisms (GCM) 10K type strain sequencing project: providing services to taxonomists for standard genome sequencing and annotation.</title>
        <authorList>
            <consortium name="The Broad Institute Genomics Platform"/>
            <consortium name="The Broad Institute Genome Sequencing Center for Infectious Disease"/>
            <person name="Wu L."/>
            <person name="Ma J."/>
        </authorList>
    </citation>
    <scope>NUCLEOTIDE SEQUENCE [LARGE SCALE GENOMIC DNA]</scope>
    <source>
        <strain evidence="18">JCM 18959</strain>
    </source>
</reference>
<dbReference type="InterPro" id="IPR024072">
    <property type="entry name" value="DHFR-like_dom_sf"/>
</dbReference>
<dbReference type="NCBIfam" id="TIGR00326">
    <property type="entry name" value="eubact_ribD"/>
    <property type="match status" value="1"/>
</dbReference>
<keyword evidence="14" id="KW-0378">Hydrolase</keyword>
<dbReference type="PROSITE" id="PS51747">
    <property type="entry name" value="CYT_DCMP_DEAMINASES_2"/>
    <property type="match status" value="1"/>
</dbReference>
<evidence type="ECO:0000256" key="3">
    <source>
        <dbReference type="ARBA" id="ARBA00004910"/>
    </source>
</evidence>
<dbReference type="InterPro" id="IPR050765">
    <property type="entry name" value="Riboflavin_Biosynth_HTPR"/>
</dbReference>
<dbReference type="InterPro" id="IPR004794">
    <property type="entry name" value="Eubact_RibD"/>
</dbReference>
<evidence type="ECO:0000256" key="9">
    <source>
        <dbReference type="ARBA" id="ARBA00022857"/>
    </source>
</evidence>
<dbReference type="PANTHER" id="PTHR38011:SF7">
    <property type="entry name" value="2,5-DIAMINO-6-RIBOSYLAMINO-4(3H)-PYRIMIDINONE 5'-PHOSPHATE REDUCTASE"/>
    <property type="match status" value="1"/>
</dbReference>
<dbReference type="Pfam" id="PF00383">
    <property type="entry name" value="dCMP_cyt_deam_1"/>
    <property type="match status" value="1"/>
</dbReference>
<keyword evidence="8 14" id="KW-0862">Zinc</keyword>
<keyword evidence="18" id="KW-1185">Reference proteome</keyword>
<dbReference type="SUPFAM" id="SSF53597">
    <property type="entry name" value="Dihydrofolate reductase-like"/>
    <property type="match status" value="1"/>
</dbReference>
<comment type="similarity">
    <text evidence="5 14">In the C-terminal section; belongs to the HTP reductase family.</text>
</comment>
<evidence type="ECO:0000256" key="4">
    <source>
        <dbReference type="ARBA" id="ARBA00005259"/>
    </source>
</evidence>
<dbReference type="CDD" id="cd01284">
    <property type="entry name" value="Riboflavin_deaminase-reductase"/>
    <property type="match status" value="1"/>
</dbReference>
<name>A0ABP9MIY0_9MICO</name>
<keyword evidence="7 14" id="KW-0479">Metal-binding</keyword>
<comment type="function">
    <text evidence="1 14">Converts 2,5-diamino-6-(ribosylamino)-4(3h)-pyrimidinone 5'-phosphate into 5-amino-6-(ribosylamino)-2,4(1h,3h)-pyrimidinedione 5'-phosphate.</text>
</comment>
<evidence type="ECO:0000313" key="18">
    <source>
        <dbReference type="Proteomes" id="UP001501407"/>
    </source>
</evidence>
<dbReference type="PIRSF" id="PIRSF006769">
    <property type="entry name" value="RibD"/>
    <property type="match status" value="1"/>
</dbReference>
<dbReference type="InterPro" id="IPR016192">
    <property type="entry name" value="APOBEC/CMP_deaminase_Zn-bd"/>
</dbReference>
<dbReference type="Pfam" id="PF01872">
    <property type="entry name" value="RibD_C"/>
    <property type="match status" value="1"/>
</dbReference>
<evidence type="ECO:0000256" key="2">
    <source>
        <dbReference type="ARBA" id="ARBA00004882"/>
    </source>
</evidence>
<comment type="pathway">
    <text evidence="2 14">Cofactor biosynthesis; riboflavin biosynthesis; 5-amino-6-(D-ribitylamino)uracil from GTP: step 2/4.</text>
</comment>
<keyword evidence="6 14" id="KW-0686">Riboflavin biosynthesis</keyword>
<comment type="caution">
    <text evidence="17">The sequence shown here is derived from an EMBL/GenBank/DDBJ whole genome shotgun (WGS) entry which is preliminary data.</text>
</comment>
<comment type="similarity">
    <text evidence="4 14">In the N-terminal section; belongs to the cytidine and deoxycytidylate deaminase family.</text>
</comment>
<dbReference type="PROSITE" id="PS00903">
    <property type="entry name" value="CYT_DCMP_DEAMINASES_1"/>
    <property type="match status" value="1"/>
</dbReference>
<evidence type="ECO:0000259" key="16">
    <source>
        <dbReference type="PROSITE" id="PS51747"/>
    </source>
</evidence>
<evidence type="ECO:0000256" key="7">
    <source>
        <dbReference type="ARBA" id="ARBA00022723"/>
    </source>
</evidence>
<dbReference type="Gene3D" id="3.40.430.10">
    <property type="entry name" value="Dihydrofolate Reductase, subunit A"/>
    <property type="match status" value="2"/>
</dbReference>
<evidence type="ECO:0000256" key="14">
    <source>
        <dbReference type="PIRNR" id="PIRNR006769"/>
    </source>
</evidence>
<dbReference type="PANTHER" id="PTHR38011">
    <property type="entry name" value="DIHYDROFOLATE REDUCTASE FAMILY PROTEIN (AFU_ORTHOLOGUE AFUA_8G06820)"/>
    <property type="match status" value="1"/>
</dbReference>
<evidence type="ECO:0000256" key="8">
    <source>
        <dbReference type="ARBA" id="ARBA00022833"/>
    </source>
</evidence>
<dbReference type="Proteomes" id="UP001501407">
    <property type="component" value="Unassembled WGS sequence"/>
</dbReference>
<comment type="cofactor">
    <cofactor evidence="14">
        <name>Zn(2+)</name>
        <dbReference type="ChEBI" id="CHEBI:29105"/>
    </cofactor>
    <text evidence="14">Binds 1 zinc ion.</text>
</comment>
<dbReference type="SUPFAM" id="SSF53927">
    <property type="entry name" value="Cytidine deaminase-like"/>
    <property type="match status" value="1"/>
</dbReference>
<protein>
    <recommendedName>
        <fullName evidence="14">Riboflavin biosynthesis protein RibD</fullName>
    </recommendedName>
    <domain>
        <recommendedName>
            <fullName evidence="14">Diaminohydroxyphosphoribosylaminopyrimidine deaminase</fullName>
            <shortName evidence="14">DRAP deaminase</shortName>
            <ecNumber evidence="14">3.5.4.26</ecNumber>
        </recommendedName>
        <alternativeName>
            <fullName evidence="14">Riboflavin-specific deaminase</fullName>
        </alternativeName>
    </domain>
    <domain>
        <recommendedName>
            <fullName evidence="14">5-amino-6-(5-phosphoribosylamino)uracil reductase</fullName>
            <ecNumber evidence="14">1.1.1.193</ecNumber>
        </recommendedName>
        <alternativeName>
            <fullName evidence="14">HTP reductase</fullName>
        </alternativeName>
    </domain>
</protein>
<keyword evidence="11" id="KW-0511">Multifunctional enzyme</keyword>
<gene>
    <name evidence="17" type="primary">ribD_2</name>
    <name evidence="17" type="ORF">GCM10025760_27550</name>
</gene>
<comment type="catalytic activity">
    <reaction evidence="12 14">
        <text>5-amino-6-(5-phospho-D-ribitylamino)uracil + NADP(+) = 5-amino-6-(5-phospho-D-ribosylamino)uracil + NADPH + H(+)</text>
        <dbReference type="Rhea" id="RHEA:17845"/>
        <dbReference type="ChEBI" id="CHEBI:15378"/>
        <dbReference type="ChEBI" id="CHEBI:57783"/>
        <dbReference type="ChEBI" id="CHEBI:58349"/>
        <dbReference type="ChEBI" id="CHEBI:58421"/>
        <dbReference type="ChEBI" id="CHEBI:58453"/>
        <dbReference type="EC" id="1.1.1.193"/>
    </reaction>
</comment>
<evidence type="ECO:0000256" key="15">
    <source>
        <dbReference type="SAM" id="MobiDB-lite"/>
    </source>
</evidence>
<comment type="catalytic activity">
    <reaction evidence="13 14">
        <text>2,5-diamino-6-hydroxy-4-(5-phosphoribosylamino)-pyrimidine + H2O + H(+) = 5-amino-6-(5-phospho-D-ribosylamino)uracil + NH4(+)</text>
        <dbReference type="Rhea" id="RHEA:21868"/>
        <dbReference type="ChEBI" id="CHEBI:15377"/>
        <dbReference type="ChEBI" id="CHEBI:15378"/>
        <dbReference type="ChEBI" id="CHEBI:28938"/>
        <dbReference type="ChEBI" id="CHEBI:58453"/>
        <dbReference type="ChEBI" id="CHEBI:58614"/>
        <dbReference type="EC" id="3.5.4.26"/>
    </reaction>
</comment>
<dbReference type="RefSeq" id="WP_194414180.1">
    <property type="nucleotide sequence ID" value="NZ_BAABKZ010000002.1"/>
</dbReference>
<evidence type="ECO:0000256" key="5">
    <source>
        <dbReference type="ARBA" id="ARBA00007417"/>
    </source>
</evidence>
<evidence type="ECO:0000313" key="17">
    <source>
        <dbReference type="EMBL" id="GAA5095347.1"/>
    </source>
</evidence>
<evidence type="ECO:0000256" key="12">
    <source>
        <dbReference type="ARBA" id="ARBA00049861"/>
    </source>
</evidence>
<dbReference type="InterPro" id="IPR002125">
    <property type="entry name" value="CMP_dCMP_dom"/>
</dbReference>
<evidence type="ECO:0000256" key="13">
    <source>
        <dbReference type="ARBA" id="ARBA00049886"/>
    </source>
</evidence>
<evidence type="ECO:0000256" key="1">
    <source>
        <dbReference type="ARBA" id="ARBA00002151"/>
    </source>
</evidence>
<proteinExistence type="inferred from homology"/>
<keyword evidence="9 14" id="KW-0521">NADP</keyword>
<comment type="pathway">
    <text evidence="3 14">Cofactor biosynthesis; riboflavin biosynthesis; 5-amino-6-(D-ribitylamino)uracil from GTP: step 3/4.</text>
</comment>
<dbReference type="EC" id="3.5.4.26" evidence="14"/>